<dbReference type="InterPro" id="IPR024623">
    <property type="entry name" value="YtxH"/>
</dbReference>
<organism evidence="1 2">
    <name type="scientific">Flavihumibacter fluminis</name>
    <dbReference type="NCBI Taxonomy" id="2909236"/>
    <lineage>
        <taxon>Bacteria</taxon>
        <taxon>Pseudomonadati</taxon>
        <taxon>Bacteroidota</taxon>
        <taxon>Chitinophagia</taxon>
        <taxon>Chitinophagales</taxon>
        <taxon>Chitinophagaceae</taxon>
        <taxon>Flavihumibacter</taxon>
    </lineage>
</organism>
<dbReference type="Pfam" id="PF12732">
    <property type="entry name" value="YtxH"/>
    <property type="match status" value="1"/>
</dbReference>
<protein>
    <submittedName>
        <fullName evidence="1">YtxH domain-containing protein</fullName>
    </submittedName>
</protein>
<evidence type="ECO:0000313" key="1">
    <source>
        <dbReference type="EMBL" id="MCF1716067.1"/>
    </source>
</evidence>
<sequence length="82" mass="8502">MSDQSKFIAGLLLGAAAGAALAYLLTSDKGKEIVEEIKTAAAEAGDEVKAAAGKIEAELNEALEKGKQWASDLQSRTDSFTS</sequence>
<dbReference type="EMBL" id="JAKEVY010000004">
    <property type="protein sequence ID" value="MCF1716067.1"/>
    <property type="molecule type" value="Genomic_DNA"/>
</dbReference>
<name>A0ABS9BK29_9BACT</name>
<dbReference type="Proteomes" id="UP001200145">
    <property type="component" value="Unassembled WGS sequence"/>
</dbReference>
<accession>A0ABS9BK29</accession>
<dbReference type="RefSeq" id="WP_234867018.1">
    <property type="nucleotide sequence ID" value="NZ_JAKEVY010000004.1"/>
</dbReference>
<comment type="caution">
    <text evidence="1">The sequence shown here is derived from an EMBL/GenBank/DDBJ whole genome shotgun (WGS) entry which is preliminary data.</text>
</comment>
<evidence type="ECO:0000313" key="2">
    <source>
        <dbReference type="Proteomes" id="UP001200145"/>
    </source>
</evidence>
<gene>
    <name evidence="1" type="ORF">L0U88_15610</name>
</gene>
<keyword evidence="2" id="KW-1185">Reference proteome</keyword>
<reference evidence="1 2" key="1">
    <citation type="submission" date="2022-01" db="EMBL/GenBank/DDBJ databases">
        <title>Flavihumibacter sp. nov., isolated from sediment of a river.</title>
        <authorList>
            <person name="Liu H."/>
        </authorList>
    </citation>
    <scope>NUCLEOTIDE SEQUENCE [LARGE SCALE GENOMIC DNA]</scope>
    <source>
        <strain evidence="1 2">RY-1</strain>
    </source>
</reference>
<proteinExistence type="predicted"/>